<dbReference type="AlphaFoldDB" id="A0A126QJP5"/>
<dbReference type="InterPro" id="IPR009051">
    <property type="entry name" value="Helical_ferredxn"/>
</dbReference>
<feature type="domain" description="4Fe-4S ferredoxin-type" evidence="4">
    <location>
        <begin position="194"/>
        <end position="215"/>
    </location>
</feature>
<feature type="domain" description="4Fe-4S ferredoxin-type" evidence="4">
    <location>
        <begin position="248"/>
        <end position="277"/>
    </location>
</feature>
<evidence type="ECO:0000256" key="2">
    <source>
        <dbReference type="ARBA" id="ARBA00023004"/>
    </source>
</evidence>
<keyword evidence="1" id="KW-0479">Metal-binding</keyword>
<reference evidence="5 7" key="1">
    <citation type="journal article" date="2016" name="Front. Microbiol.">
        <title>Genome Sequence of the Piezophilic, Mesophilic Sulfate-Reducing Bacterium Desulfovibrio indicus J2T.</title>
        <authorList>
            <person name="Cao J."/>
            <person name="Maignien L."/>
            <person name="Shao Z."/>
            <person name="Alain K."/>
            <person name="Jebbar M."/>
        </authorList>
    </citation>
    <scope>NUCLEOTIDE SEQUENCE [LARGE SCALE GENOMIC DNA]</scope>
    <source>
        <strain evidence="5 7">J2</strain>
    </source>
</reference>
<dbReference type="EMBL" id="CP014206">
    <property type="protein sequence ID" value="AMK09997.1"/>
    <property type="molecule type" value="Genomic_DNA"/>
</dbReference>
<dbReference type="OrthoDB" id="9773828at2"/>
<dbReference type="EMBL" id="SOBK01000010">
    <property type="protein sequence ID" value="TDT87038.1"/>
    <property type="molecule type" value="Genomic_DNA"/>
</dbReference>
<dbReference type="Gene3D" id="1.10.1060.10">
    <property type="entry name" value="Alpha-helical ferredoxin"/>
    <property type="match status" value="1"/>
</dbReference>
<organism evidence="6 8">
    <name type="scientific">Pseudodesulfovibrio indicus</name>
    <dbReference type="NCBI Taxonomy" id="1716143"/>
    <lineage>
        <taxon>Bacteria</taxon>
        <taxon>Pseudomonadati</taxon>
        <taxon>Thermodesulfobacteriota</taxon>
        <taxon>Desulfovibrionia</taxon>
        <taxon>Desulfovibrionales</taxon>
        <taxon>Desulfovibrionaceae</taxon>
    </lineage>
</organism>
<reference evidence="6 8" key="2">
    <citation type="submission" date="2019-03" db="EMBL/GenBank/DDBJ databases">
        <title>Genomic Encyclopedia of Type Strains, Phase IV (KMG-IV): sequencing the most valuable type-strain genomes for metagenomic binning, comparative biology and taxonomic classification.</title>
        <authorList>
            <person name="Goeker M."/>
        </authorList>
    </citation>
    <scope>NUCLEOTIDE SEQUENCE [LARGE SCALE GENOMIC DNA]</scope>
    <source>
        <strain evidence="6 8">DSM 101483</strain>
    </source>
</reference>
<evidence type="ECO:0000313" key="7">
    <source>
        <dbReference type="Proteomes" id="UP000055611"/>
    </source>
</evidence>
<gene>
    <name evidence="5" type="ORF">AWY79_02135</name>
    <name evidence="6" type="ORF">EDC59_110120</name>
</gene>
<dbReference type="Pfam" id="PF13183">
    <property type="entry name" value="Fer4_8"/>
    <property type="match status" value="1"/>
</dbReference>
<dbReference type="KEGG" id="dej:AWY79_02135"/>
<dbReference type="InterPro" id="IPR017900">
    <property type="entry name" value="4Fe4S_Fe_S_CS"/>
</dbReference>
<evidence type="ECO:0000313" key="5">
    <source>
        <dbReference type="EMBL" id="AMK09997.1"/>
    </source>
</evidence>
<dbReference type="GO" id="GO:0046872">
    <property type="term" value="F:metal ion binding"/>
    <property type="evidence" value="ECO:0007669"/>
    <property type="project" value="UniProtKB-KW"/>
</dbReference>
<name>A0A126QJP5_9BACT</name>
<dbReference type="SUPFAM" id="SSF46548">
    <property type="entry name" value="alpha-helical ferredoxin"/>
    <property type="match status" value="1"/>
</dbReference>
<evidence type="ECO:0000259" key="4">
    <source>
        <dbReference type="PROSITE" id="PS51379"/>
    </source>
</evidence>
<dbReference type="GO" id="GO:0051536">
    <property type="term" value="F:iron-sulfur cluster binding"/>
    <property type="evidence" value="ECO:0007669"/>
    <property type="project" value="UniProtKB-KW"/>
</dbReference>
<keyword evidence="3" id="KW-0411">Iron-sulfur</keyword>
<protein>
    <submittedName>
        <fullName evidence="5">4Fe-4S ferredoxin</fullName>
    </submittedName>
    <submittedName>
        <fullName evidence="6">Coenzyme F420 hydrogenase/dehydrogenase beta subunit</fullName>
    </submittedName>
</protein>
<evidence type="ECO:0000256" key="1">
    <source>
        <dbReference type="ARBA" id="ARBA00022723"/>
    </source>
</evidence>
<accession>A0A126QJP5</accession>
<dbReference type="Pfam" id="PF04432">
    <property type="entry name" value="FrhB_FdhB_C"/>
    <property type="match status" value="1"/>
</dbReference>
<keyword evidence="7" id="KW-1185">Reference proteome</keyword>
<evidence type="ECO:0000313" key="6">
    <source>
        <dbReference type="EMBL" id="TDT87038.1"/>
    </source>
</evidence>
<dbReference type="Proteomes" id="UP000055611">
    <property type="component" value="Chromosome"/>
</dbReference>
<dbReference type="RefSeq" id="WP_066799668.1">
    <property type="nucleotide sequence ID" value="NZ_CP014206.1"/>
</dbReference>
<proteinExistence type="predicted"/>
<evidence type="ECO:0000313" key="8">
    <source>
        <dbReference type="Proteomes" id="UP000295506"/>
    </source>
</evidence>
<dbReference type="PROSITE" id="PS00198">
    <property type="entry name" value="4FE4S_FER_1"/>
    <property type="match status" value="1"/>
</dbReference>
<dbReference type="InterPro" id="IPR017896">
    <property type="entry name" value="4Fe4S_Fe-S-bd"/>
</dbReference>
<dbReference type="InterPro" id="IPR007525">
    <property type="entry name" value="FrhB_FdhB_C"/>
</dbReference>
<sequence>MSNLEELKHEIKKRLPDLDVVIGWEQGFDPLRTSPLFMRTAEDVDRLLWGPLCVHNLATYLPGLKGRKVGIVVKGCDGRSVVELLQEKLIDRDQVVVFAMPCEGVLSLRKVQKAVGDLDYVESVETDADGVRITADGVDHLLRFEDVAASKCARCGVHTAPLSDVLVGAADAREAEDDYADVTAFETRPQEERLAFWLSEMDRCVRCYACRNACPLCVCRDHCVAQSRDPHWLSQEDSVRDKWFFQMIHAVHLAGRCTECGECERACPVGIPLLLFKRKMNKEIRELFGYRAGMDVNAVPPLQAFKVEEDNIKERTL</sequence>
<dbReference type="PROSITE" id="PS51379">
    <property type="entry name" value="4FE4S_FER_2"/>
    <property type="match status" value="2"/>
</dbReference>
<keyword evidence="2" id="KW-0408">Iron</keyword>
<dbReference type="Proteomes" id="UP000295506">
    <property type="component" value="Unassembled WGS sequence"/>
</dbReference>
<evidence type="ECO:0000256" key="3">
    <source>
        <dbReference type="ARBA" id="ARBA00023014"/>
    </source>
</evidence>